<dbReference type="AlphaFoldDB" id="A0A5J4SVW0"/>
<name>A0A5J4SVW0_9ZZZZ</name>
<gene>
    <name evidence="1" type="ORF">EZS27_002768</name>
</gene>
<accession>A0A5J4SVW0</accession>
<proteinExistence type="predicted"/>
<dbReference type="Pfam" id="PF19666">
    <property type="entry name" value="DUF6169"/>
    <property type="match status" value="1"/>
</dbReference>
<organism evidence="1">
    <name type="scientific">termite gut metagenome</name>
    <dbReference type="NCBI Taxonomy" id="433724"/>
    <lineage>
        <taxon>unclassified sequences</taxon>
        <taxon>metagenomes</taxon>
        <taxon>organismal metagenomes</taxon>
    </lineage>
</organism>
<comment type="caution">
    <text evidence="1">The sequence shown here is derived from an EMBL/GenBank/DDBJ whole genome shotgun (WGS) entry which is preliminary data.</text>
</comment>
<dbReference type="EMBL" id="SNRY01000038">
    <property type="protein sequence ID" value="KAA6349872.1"/>
    <property type="molecule type" value="Genomic_DNA"/>
</dbReference>
<protein>
    <submittedName>
        <fullName evidence="1">Uncharacterized protein</fullName>
    </submittedName>
</protein>
<sequence length="160" mass="18850">MVFSTIVEIVNKTSPYKISLKEEGHYGGSFETDRGLIYNISLIKIIDIPIDETYYIAFESVESRKDRHDSKIGETITALISSCIDIVENIIIFTCDNSDRKQEARNILFKRWFKKYIKKKYFRYDKSPNDTFDRIYASFVCNINNPNIDKCMTLFDENFF</sequence>
<dbReference type="InterPro" id="IPR046167">
    <property type="entry name" value="DUF6169"/>
</dbReference>
<reference evidence="1" key="1">
    <citation type="submission" date="2019-03" db="EMBL/GenBank/DDBJ databases">
        <title>Single cell metagenomics reveals metabolic interactions within the superorganism composed of flagellate Streblomastix strix and complex community of Bacteroidetes bacteria on its surface.</title>
        <authorList>
            <person name="Treitli S.C."/>
            <person name="Kolisko M."/>
            <person name="Husnik F."/>
            <person name="Keeling P."/>
            <person name="Hampl V."/>
        </authorList>
    </citation>
    <scope>NUCLEOTIDE SEQUENCE</scope>
    <source>
        <strain evidence="1">STM</strain>
    </source>
</reference>
<evidence type="ECO:0000313" key="1">
    <source>
        <dbReference type="EMBL" id="KAA6349872.1"/>
    </source>
</evidence>